<keyword evidence="1" id="KW-0472">Membrane</keyword>
<dbReference type="AlphaFoldDB" id="A0AAV1X1E1"/>
<feature type="transmembrane region" description="Helical" evidence="1">
    <location>
        <begin position="38"/>
        <end position="56"/>
    </location>
</feature>
<dbReference type="EMBL" id="CAXHTB010000011">
    <property type="protein sequence ID" value="CAL0315388.1"/>
    <property type="molecule type" value="Genomic_DNA"/>
</dbReference>
<evidence type="ECO:0000313" key="3">
    <source>
        <dbReference type="Proteomes" id="UP001497480"/>
    </source>
</evidence>
<gene>
    <name evidence="2" type="ORF">LLUT_LOCUS16448</name>
</gene>
<keyword evidence="1" id="KW-1133">Transmembrane helix</keyword>
<keyword evidence="3" id="KW-1185">Reference proteome</keyword>
<evidence type="ECO:0000313" key="2">
    <source>
        <dbReference type="EMBL" id="CAL0315388.1"/>
    </source>
</evidence>
<name>A0AAV1X1E1_LUPLU</name>
<proteinExistence type="predicted"/>
<evidence type="ECO:0000256" key="1">
    <source>
        <dbReference type="SAM" id="Phobius"/>
    </source>
</evidence>
<organism evidence="2 3">
    <name type="scientific">Lupinus luteus</name>
    <name type="common">European yellow lupine</name>
    <dbReference type="NCBI Taxonomy" id="3873"/>
    <lineage>
        <taxon>Eukaryota</taxon>
        <taxon>Viridiplantae</taxon>
        <taxon>Streptophyta</taxon>
        <taxon>Embryophyta</taxon>
        <taxon>Tracheophyta</taxon>
        <taxon>Spermatophyta</taxon>
        <taxon>Magnoliopsida</taxon>
        <taxon>eudicotyledons</taxon>
        <taxon>Gunneridae</taxon>
        <taxon>Pentapetalae</taxon>
        <taxon>rosids</taxon>
        <taxon>fabids</taxon>
        <taxon>Fabales</taxon>
        <taxon>Fabaceae</taxon>
        <taxon>Papilionoideae</taxon>
        <taxon>50 kb inversion clade</taxon>
        <taxon>genistoids sensu lato</taxon>
        <taxon>core genistoids</taxon>
        <taxon>Genisteae</taxon>
        <taxon>Lupinus</taxon>
    </lineage>
</organism>
<feature type="transmembrane region" description="Helical" evidence="1">
    <location>
        <begin position="7"/>
        <end position="26"/>
    </location>
</feature>
<keyword evidence="1" id="KW-0812">Transmembrane</keyword>
<accession>A0AAV1X1E1</accession>
<comment type="caution">
    <text evidence="2">The sequence shown here is derived from an EMBL/GenBank/DDBJ whole genome shotgun (WGS) entry which is preliminary data.</text>
</comment>
<dbReference type="Proteomes" id="UP001497480">
    <property type="component" value="Unassembled WGS sequence"/>
</dbReference>
<protein>
    <submittedName>
        <fullName evidence="2">Uncharacterized protein</fullName>
    </submittedName>
</protein>
<sequence length="161" mass="17964">MRGQNLLTIGNLFFYIMPTLGMSLWSLPDTMLPQNIKITITLMAILMVIATSAMGLRKLRSESVDIKALQLQINFSVIIATGSLKLLEKIVDDNLQFRDTNMQNVYPRAKYITWMTLTLVSSHMFGGRISKLPFETGATQFSLGNSFHSATDCAAAYFDEG</sequence>
<reference evidence="2 3" key="1">
    <citation type="submission" date="2024-03" db="EMBL/GenBank/DDBJ databases">
        <authorList>
            <person name="Martinez-Hernandez J."/>
        </authorList>
    </citation>
    <scope>NUCLEOTIDE SEQUENCE [LARGE SCALE GENOMIC DNA]</scope>
</reference>